<dbReference type="RefSeq" id="WP_165759568.1">
    <property type="nucleotide sequence ID" value="NZ_FXBM01000001.1"/>
</dbReference>
<proteinExistence type="predicted"/>
<accession>A0A1X7NR38</accession>
<dbReference type="Proteomes" id="UP000193711">
    <property type="component" value="Unassembled WGS sequence"/>
</dbReference>
<evidence type="ECO:0000313" key="1">
    <source>
        <dbReference type="EMBL" id="SMH40517.1"/>
    </source>
</evidence>
<evidence type="ECO:0000313" key="2">
    <source>
        <dbReference type="Proteomes" id="UP000193711"/>
    </source>
</evidence>
<dbReference type="AlphaFoldDB" id="A0A1X7NR38"/>
<evidence type="ECO:0008006" key="3">
    <source>
        <dbReference type="Google" id="ProtNLM"/>
    </source>
</evidence>
<dbReference type="STRING" id="1891671.SAMN06295885_1814"/>
<protein>
    <recommendedName>
        <fullName evidence="3">DUF4192 domain-containing protein</fullName>
    </recommendedName>
</protein>
<dbReference type="InterPro" id="IPR025447">
    <property type="entry name" value="DUF4192"/>
</dbReference>
<name>A0A1X7NR38_9MICO</name>
<keyword evidence="2" id="KW-1185">Reference proteome</keyword>
<reference evidence="2" key="1">
    <citation type="submission" date="2017-04" db="EMBL/GenBank/DDBJ databases">
        <authorList>
            <person name="Varghese N."/>
            <person name="Submissions S."/>
        </authorList>
    </citation>
    <scope>NUCLEOTIDE SEQUENCE [LARGE SCALE GENOMIC DNA]</scope>
    <source>
        <strain evidence="2">VKM Ac-2121</strain>
    </source>
</reference>
<dbReference type="EMBL" id="FXBM01000001">
    <property type="protein sequence ID" value="SMH40517.1"/>
    <property type="molecule type" value="Genomic_DNA"/>
</dbReference>
<dbReference type="Pfam" id="PF13830">
    <property type="entry name" value="DUF4192"/>
    <property type="match status" value="1"/>
</dbReference>
<gene>
    <name evidence="1" type="ORF">SAMN06295885_1814</name>
</gene>
<organism evidence="1 2">
    <name type="scientific">Rathayibacter oskolensis</name>
    <dbReference type="NCBI Taxonomy" id="1891671"/>
    <lineage>
        <taxon>Bacteria</taxon>
        <taxon>Bacillati</taxon>
        <taxon>Actinomycetota</taxon>
        <taxon>Actinomycetes</taxon>
        <taxon>Micrococcales</taxon>
        <taxon>Microbacteriaceae</taxon>
        <taxon>Rathayibacter</taxon>
    </lineage>
</organism>
<sequence>MTRTEHPASGPSHRVPDREPELLRASGFEDLLSAVPSMIGMRPENSLVVVPFLGRRASGGFRIPLPERLRRAEIEELARGCVRIIRSVPHAGSVLAVVYTAASYEQSGGVPMLELGRAILRRVERTDFGIVGVAWVADDGWGRYTVPTETRRPRPLSEIETSETGLFARAATPEPLDVVALASLPAVDDDDRAVVAAVLARGAVDRERNVIPTVERWLEGGVTPQWEARIIRILQSPPLRDQLTIQIALGREAAEESRRRQRRLEAVQAFTGETMDEIVERELASEDADAHDIAAAALLMGTGSGPDRDRIGPATDALARLAALAPLESRPAVLTVLAWCWWSRGVASLAAVHLDSALRIDPGYSMAQLYTSVFNYRSLPDWVIDEASRSLVSASERP</sequence>